<proteinExistence type="predicted"/>
<dbReference type="RefSeq" id="WP_027699106.1">
    <property type="nucleotide sequence ID" value="NZ_DF820494.1"/>
</dbReference>
<sequence>MNIKKEATIKKFKSQATLACVIFTPATILGAYAIYNNWSLTVVFALAYLITFMFAGLLIEYRQYLN</sequence>
<keyword evidence="1" id="KW-1133">Transmembrane helix</keyword>
<reference evidence="3" key="1">
    <citation type="journal article" date="2014" name="Genome Announc.">
        <title>Draft Genome Sequence of Weissella oryzae SG25T, Isolated from Fermented Rice Grains.</title>
        <authorList>
            <person name="Tanizawa Y."/>
            <person name="Fujisawa T."/>
            <person name="Mochizuki T."/>
            <person name="Kaminuma E."/>
            <person name="Suzuki Y."/>
            <person name="Nakamura Y."/>
            <person name="Tohno M."/>
        </authorList>
    </citation>
    <scope>NUCLEOTIDE SEQUENCE [LARGE SCALE GENOMIC DNA]</scope>
    <source>
        <strain evidence="3">SG25</strain>
    </source>
</reference>
<keyword evidence="3" id="KW-0032">Aminotransferase</keyword>
<reference evidence="4" key="2">
    <citation type="journal article" date="2014" name="Genome Announc.">
        <title>Draft genome sequence of Weissella oryzae SG25T, isolated from fermented rice grains.</title>
        <authorList>
            <person name="Tanizawa Y."/>
            <person name="Fujisawa T."/>
            <person name="Mochizuki T."/>
            <person name="Kaminuma E."/>
            <person name="Suzuki Y."/>
            <person name="Nakamura Y."/>
            <person name="Tohno M."/>
        </authorList>
    </citation>
    <scope>NUCLEOTIDE SEQUENCE [LARGE SCALE GENOMIC DNA]</scope>
    <source>
        <strain evidence="4">DSM 25784 / JCM 18191 / LMG 30913 / SG25</strain>
    </source>
</reference>
<gene>
    <name evidence="2" type="ORF">WOSG25_070490</name>
    <name evidence="3" type="ORF">WOSG25_110030</name>
</gene>
<evidence type="ECO:0000256" key="1">
    <source>
        <dbReference type="SAM" id="Phobius"/>
    </source>
</evidence>
<evidence type="ECO:0000313" key="4">
    <source>
        <dbReference type="Proteomes" id="UP000030643"/>
    </source>
</evidence>
<dbReference type="AlphaFoldDB" id="A0A069CUP3"/>
<keyword evidence="4" id="KW-1185">Reference proteome</keyword>
<protein>
    <submittedName>
        <fullName evidence="3">Aminotransferase</fullName>
    </submittedName>
</protein>
<keyword evidence="1" id="KW-0812">Transmembrane</keyword>
<keyword evidence="3" id="KW-0808">Transferase</keyword>
<organism evidence="3 4">
    <name type="scientific">Weissella oryzae (strain DSM 25784 / JCM 18191 / LMG 30913 / SG25)</name>
    <dbReference type="NCBI Taxonomy" id="1329250"/>
    <lineage>
        <taxon>Bacteria</taxon>
        <taxon>Bacillati</taxon>
        <taxon>Bacillota</taxon>
        <taxon>Bacilli</taxon>
        <taxon>Lactobacillales</taxon>
        <taxon>Lactobacillaceae</taxon>
        <taxon>Weissella</taxon>
    </lineage>
</organism>
<dbReference type="EMBL" id="DF820494">
    <property type="protein sequence ID" value="GAK31525.1"/>
    <property type="molecule type" value="Genomic_DNA"/>
</dbReference>
<evidence type="ECO:0000313" key="3">
    <source>
        <dbReference type="EMBL" id="GAK31525.1"/>
    </source>
</evidence>
<dbReference type="EMBL" id="DF820490">
    <property type="protein sequence ID" value="GAK31072.1"/>
    <property type="molecule type" value="Genomic_DNA"/>
</dbReference>
<dbReference type="Proteomes" id="UP000030643">
    <property type="component" value="Unassembled WGS sequence"/>
</dbReference>
<evidence type="ECO:0000313" key="2">
    <source>
        <dbReference type="EMBL" id="GAK31072.1"/>
    </source>
</evidence>
<keyword evidence="1" id="KW-0472">Membrane</keyword>
<dbReference type="STRING" id="1329250.WOSG25_070490"/>
<feature type="transmembrane region" description="Helical" evidence="1">
    <location>
        <begin position="12"/>
        <end position="34"/>
    </location>
</feature>
<dbReference type="GO" id="GO:0008483">
    <property type="term" value="F:transaminase activity"/>
    <property type="evidence" value="ECO:0007669"/>
    <property type="project" value="UniProtKB-KW"/>
</dbReference>
<name>A0A069CUP3_WEIOS</name>
<accession>A0A069CUP3</accession>
<feature type="transmembrane region" description="Helical" evidence="1">
    <location>
        <begin position="40"/>
        <end position="59"/>
    </location>
</feature>